<dbReference type="Pfam" id="PF00043">
    <property type="entry name" value="GST_C"/>
    <property type="match status" value="1"/>
</dbReference>
<dbReference type="SFLD" id="SFLDS00019">
    <property type="entry name" value="Glutathione_Transferase_(cytos"/>
    <property type="match status" value="1"/>
</dbReference>
<proteinExistence type="inferred from homology"/>
<dbReference type="PANTHER" id="PTHR43900:SF47">
    <property type="entry name" value="GLUTATHIONE S-TRANSFERASE F6-RELATED"/>
    <property type="match status" value="1"/>
</dbReference>
<comment type="similarity">
    <text evidence="1">Belongs to the GST superfamily. Phi family.</text>
</comment>
<gene>
    <name evidence="7" type="ORF">ZOSMA_193G00320</name>
</gene>
<dbReference type="AlphaFoldDB" id="A0A0K9PPA7"/>
<dbReference type="STRING" id="29655.A0A0K9PPA7"/>
<dbReference type="EC" id="2.5.1.18" evidence="2"/>
<evidence type="ECO:0000256" key="4">
    <source>
        <dbReference type="ARBA" id="ARBA00047960"/>
    </source>
</evidence>
<dbReference type="OrthoDB" id="422574at2759"/>
<dbReference type="GO" id="GO:0005737">
    <property type="term" value="C:cytoplasm"/>
    <property type="evidence" value="ECO:0000318"/>
    <property type="project" value="GO_Central"/>
</dbReference>
<dbReference type="Gene3D" id="1.20.1050.10">
    <property type="match status" value="1"/>
</dbReference>
<evidence type="ECO:0000313" key="8">
    <source>
        <dbReference type="Proteomes" id="UP000036987"/>
    </source>
</evidence>
<dbReference type="PANTHER" id="PTHR43900">
    <property type="entry name" value="GLUTATHIONE S-TRANSFERASE RHO"/>
    <property type="match status" value="1"/>
</dbReference>
<evidence type="ECO:0000313" key="7">
    <source>
        <dbReference type="EMBL" id="KMZ70801.1"/>
    </source>
</evidence>
<dbReference type="InterPro" id="IPR040079">
    <property type="entry name" value="Glutathione_S-Trfase"/>
</dbReference>
<evidence type="ECO:0000259" key="5">
    <source>
        <dbReference type="PROSITE" id="PS50404"/>
    </source>
</evidence>
<comment type="catalytic activity">
    <reaction evidence="4">
        <text>RX + glutathione = an S-substituted glutathione + a halide anion + H(+)</text>
        <dbReference type="Rhea" id="RHEA:16437"/>
        <dbReference type="ChEBI" id="CHEBI:15378"/>
        <dbReference type="ChEBI" id="CHEBI:16042"/>
        <dbReference type="ChEBI" id="CHEBI:17792"/>
        <dbReference type="ChEBI" id="CHEBI:57925"/>
        <dbReference type="ChEBI" id="CHEBI:90779"/>
        <dbReference type="EC" id="2.5.1.18"/>
    </reaction>
</comment>
<name>A0A0K9PPA7_ZOSMR</name>
<evidence type="ECO:0000256" key="3">
    <source>
        <dbReference type="ARBA" id="ARBA00022679"/>
    </source>
</evidence>
<dbReference type="GO" id="GO:0006749">
    <property type="term" value="P:glutathione metabolic process"/>
    <property type="evidence" value="ECO:0000318"/>
    <property type="project" value="GO_Central"/>
</dbReference>
<dbReference type="InterPro" id="IPR036282">
    <property type="entry name" value="Glutathione-S-Trfase_C_sf"/>
</dbReference>
<feature type="domain" description="GST C-terminal" evidence="6">
    <location>
        <begin position="88"/>
        <end position="222"/>
    </location>
</feature>
<dbReference type="PROSITE" id="PS50405">
    <property type="entry name" value="GST_CTER"/>
    <property type="match status" value="1"/>
</dbReference>
<dbReference type="Pfam" id="PF13417">
    <property type="entry name" value="GST_N_3"/>
    <property type="match status" value="1"/>
</dbReference>
<dbReference type="Proteomes" id="UP000036987">
    <property type="component" value="Unassembled WGS sequence"/>
</dbReference>
<protein>
    <recommendedName>
        <fullName evidence="2">glutathione transferase</fullName>
        <ecNumber evidence="2">2.5.1.18</ecNumber>
    </recommendedName>
</protein>
<dbReference type="InterPro" id="IPR004046">
    <property type="entry name" value="GST_C"/>
</dbReference>
<dbReference type="GO" id="GO:0009636">
    <property type="term" value="P:response to toxic substance"/>
    <property type="evidence" value="ECO:0007669"/>
    <property type="project" value="UniProtKB-ARBA"/>
</dbReference>
<dbReference type="InterPro" id="IPR004045">
    <property type="entry name" value="Glutathione_S-Trfase_N"/>
</dbReference>
<dbReference type="Gene3D" id="3.40.30.10">
    <property type="entry name" value="Glutaredoxin"/>
    <property type="match status" value="1"/>
</dbReference>
<dbReference type="InterPro" id="IPR036249">
    <property type="entry name" value="Thioredoxin-like_sf"/>
</dbReference>
<dbReference type="SFLD" id="SFLDG00358">
    <property type="entry name" value="Main_(cytGST)"/>
    <property type="match status" value="1"/>
</dbReference>
<dbReference type="InterPro" id="IPR010987">
    <property type="entry name" value="Glutathione-S-Trfase_C-like"/>
</dbReference>
<evidence type="ECO:0000256" key="2">
    <source>
        <dbReference type="ARBA" id="ARBA00012452"/>
    </source>
</evidence>
<dbReference type="SUPFAM" id="SSF52833">
    <property type="entry name" value="Thioredoxin-like"/>
    <property type="match status" value="1"/>
</dbReference>
<sequence>MKVYGCAISTSTQRILACLYEKQLDFEFVAVDIEVAGPASNNNDTFLSLKPFRCLPILQDDDINMFGSRAISNYLFNCYGNRMDVEIKKKKMATELTWLEMESKSFDPPASSLIFHTFYKPMLRMIVPNKSVVLGLESSLSKVLDVYDAQLAHCTYLTGDEFSLVDINHLPILHLIMACNAKNLVQCRPNVFRWALLILARPCWVKVLEAIDNGITHNYSFLLSIFNQN</sequence>
<evidence type="ECO:0000259" key="6">
    <source>
        <dbReference type="PROSITE" id="PS50405"/>
    </source>
</evidence>
<dbReference type="EMBL" id="LFYR01000709">
    <property type="protein sequence ID" value="KMZ70801.1"/>
    <property type="molecule type" value="Genomic_DNA"/>
</dbReference>
<dbReference type="PROSITE" id="PS50404">
    <property type="entry name" value="GST_NTER"/>
    <property type="match status" value="1"/>
</dbReference>
<dbReference type="GO" id="GO:0043295">
    <property type="term" value="F:glutathione binding"/>
    <property type="evidence" value="ECO:0000318"/>
    <property type="project" value="GO_Central"/>
</dbReference>
<feature type="domain" description="GST N-terminal" evidence="5">
    <location>
        <begin position="1"/>
        <end position="83"/>
    </location>
</feature>
<comment type="caution">
    <text evidence="7">The sequence shown here is derived from an EMBL/GenBank/DDBJ whole genome shotgun (WGS) entry which is preliminary data.</text>
</comment>
<dbReference type="FunFam" id="1.20.1050.10:FF:000004">
    <property type="entry name" value="Glutathione S-transferase F2"/>
    <property type="match status" value="1"/>
</dbReference>
<reference evidence="8" key="1">
    <citation type="journal article" date="2016" name="Nature">
        <title>The genome of the seagrass Zostera marina reveals angiosperm adaptation to the sea.</title>
        <authorList>
            <person name="Olsen J.L."/>
            <person name="Rouze P."/>
            <person name="Verhelst B."/>
            <person name="Lin Y.-C."/>
            <person name="Bayer T."/>
            <person name="Collen J."/>
            <person name="Dattolo E."/>
            <person name="De Paoli E."/>
            <person name="Dittami S."/>
            <person name="Maumus F."/>
            <person name="Michel G."/>
            <person name="Kersting A."/>
            <person name="Lauritano C."/>
            <person name="Lohaus R."/>
            <person name="Toepel M."/>
            <person name="Tonon T."/>
            <person name="Vanneste K."/>
            <person name="Amirebrahimi M."/>
            <person name="Brakel J."/>
            <person name="Bostroem C."/>
            <person name="Chovatia M."/>
            <person name="Grimwood J."/>
            <person name="Jenkins J.W."/>
            <person name="Jueterbock A."/>
            <person name="Mraz A."/>
            <person name="Stam W.T."/>
            <person name="Tice H."/>
            <person name="Bornberg-Bauer E."/>
            <person name="Green P.J."/>
            <person name="Pearson G.A."/>
            <person name="Procaccini G."/>
            <person name="Duarte C.M."/>
            <person name="Schmutz J."/>
            <person name="Reusch T.B.H."/>
            <person name="Van de Peer Y."/>
        </authorList>
    </citation>
    <scope>NUCLEOTIDE SEQUENCE [LARGE SCALE GENOMIC DNA]</scope>
    <source>
        <strain evidence="8">cv. Finnish</strain>
    </source>
</reference>
<dbReference type="GO" id="GO:0004364">
    <property type="term" value="F:glutathione transferase activity"/>
    <property type="evidence" value="ECO:0000318"/>
    <property type="project" value="GO_Central"/>
</dbReference>
<accession>A0A0K9PPA7</accession>
<organism evidence="7 8">
    <name type="scientific">Zostera marina</name>
    <name type="common">Eelgrass</name>
    <dbReference type="NCBI Taxonomy" id="29655"/>
    <lineage>
        <taxon>Eukaryota</taxon>
        <taxon>Viridiplantae</taxon>
        <taxon>Streptophyta</taxon>
        <taxon>Embryophyta</taxon>
        <taxon>Tracheophyta</taxon>
        <taxon>Spermatophyta</taxon>
        <taxon>Magnoliopsida</taxon>
        <taxon>Liliopsida</taxon>
        <taxon>Zosteraceae</taxon>
        <taxon>Zostera</taxon>
    </lineage>
</organism>
<dbReference type="SUPFAM" id="SSF47616">
    <property type="entry name" value="GST C-terminal domain-like"/>
    <property type="match status" value="1"/>
</dbReference>
<evidence type="ECO:0000256" key="1">
    <source>
        <dbReference type="ARBA" id="ARBA00010128"/>
    </source>
</evidence>
<keyword evidence="8" id="KW-1185">Reference proteome</keyword>
<keyword evidence="3 7" id="KW-0808">Transferase</keyword>